<sequence>MARQAQARAKRLVATKFFALDLVTRMLAGREGELRDLVRQVDTESRFQEWVNHCCERIEAHADAERAAKFRDSVGQTLAAG</sequence>
<protein>
    <submittedName>
        <fullName evidence="1">Uncharacterized protein</fullName>
    </submittedName>
</protein>
<dbReference type="OrthoDB" id="9153174at2"/>
<name>A0A2G9C2J8_9BURK</name>
<proteinExistence type="predicted"/>
<organism evidence="1 2">
    <name type="scientific">Roseateles chitinivorans</name>
    <dbReference type="NCBI Taxonomy" id="2917965"/>
    <lineage>
        <taxon>Bacteria</taxon>
        <taxon>Pseudomonadati</taxon>
        <taxon>Pseudomonadota</taxon>
        <taxon>Betaproteobacteria</taxon>
        <taxon>Burkholderiales</taxon>
        <taxon>Sphaerotilaceae</taxon>
        <taxon>Roseateles</taxon>
    </lineage>
</organism>
<comment type="caution">
    <text evidence="1">The sequence shown here is derived from an EMBL/GenBank/DDBJ whole genome shotgun (WGS) entry which is preliminary data.</text>
</comment>
<dbReference type="EMBL" id="PEOG01000113">
    <property type="protein sequence ID" value="PIM50637.1"/>
    <property type="molecule type" value="Genomic_DNA"/>
</dbReference>
<evidence type="ECO:0000313" key="2">
    <source>
        <dbReference type="Proteomes" id="UP000231501"/>
    </source>
</evidence>
<keyword evidence="2" id="KW-1185">Reference proteome</keyword>
<reference evidence="1 2" key="1">
    <citation type="submission" date="2017-11" db="EMBL/GenBank/DDBJ databases">
        <title>Draft genome sequence of Mitsuaria sp. HWN-4.</title>
        <authorList>
            <person name="Gundlapally S.R."/>
        </authorList>
    </citation>
    <scope>NUCLEOTIDE SEQUENCE [LARGE SCALE GENOMIC DNA]</scope>
    <source>
        <strain evidence="1 2">HWN-4</strain>
    </source>
</reference>
<dbReference type="Proteomes" id="UP000231501">
    <property type="component" value="Unassembled WGS sequence"/>
</dbReference>
<gene>
    <name evidence="1" type="ORF">CS062_23980</name>
</gene>
<dbReference type="AlphaFoldDB" id="A0A2G9C2J8"/>
<accession>A0A2G9C2J8</accession>
<evidence type="ECO:0000313" key="1">
    <source>
        <dbReference type="EMBL" id="PIM50637.1"/>
    </source>
</evidence>